<name>A0A2X1X043_9FIRM</name>
<dbReference type="Proteomes" id="UP000250070">
    <property type="component" value="Unassembled WGS sequence"/>
</dbReference>
<reference evidence="2 3" key="1">
    <citation type="submission" date="2018-06" db="EMBL/GenBank/DDBJ databases">
        <authorList>
            <consortium name="Pathogen Informatics"/>
            <person name="Doyle S."/>
        </authorList>
    </citation>
    <scope>NUCLEOTIDE SEQUENCE [LARGE SCALE GENOMIC DNA]</scope>
    <source>
        <strain evidence="2 3">NCTC13076</strain>
    </source>
</reference>
<dbReference type="GO" id="GO:0042450">
    <property type="term" value="P:L-arginine biosynthetic process via ornithine"/>
    <property type="evidence" value="ECO:0007669"/>
    <property type="project" value="InterPro"/>
</dbReference>
<dbReference type="RefSeq" id="WP_256584713.1">
    <property type="nucleotide sequence ID" value="NZ_UATM01000014.1"/>
</dbReference>
<dbReference type="PANTHER" id="PTHR43814">
    <property type="entry name" value="ARGININOSUCCINATE LYASE"/>
    <property type="match status" value="1"/>
</dbReference>
<dbReference type="GO" id="GO:0005829">
    <property type="term" value="C:cytosol"/>
    <property type="evidence" value="ECO:0007669"/>
    <property type="project" value="TreeGrafter"/>
</dbReference>
<evidence type="ECO:0000313" key="2">
    <source>
        <dbReference type="EMBL" id="SPY36238.1"/>
    </source>
</evidence>
<dbReference type="InterPro" id="IPR024083">
    <property type="entry name" value="Fumarase/histidase_N"/>
</dbReference>
<dbReference type="InterPro" id="IPR008948">
    <property type="entry name" value="L-Aspartase-like"/>
</dbReference>
<dbReference type="InterPro" id="IPR009049">
    <property type="entry name" value="Argininosuccinate_lyase"/>
</dbReference>
<proteinExistence type="predicted"/>
<dbReference type="PANTHER" id="PTHR43814:SF1">
    <property type="entry name" value="ARGININOSUCCINATE LYASE"/>
    <property type="match status" value="1"/>
</dbReference>
<dbReference type="AlphaFoldDB" id="A0A2X1X043"/>
<dbReference type="Gene3D" id="1.10.275.10">
    <property type="entry name" value="Fumarase/aspartase (N-terminal domain)"/>
    <property type="match status" value="1"/>
</dbReference>
<protein>
    <submittedName>
        <fullName evidence="2">Argininosuccinate lyase</fullName>
        <ecNumber evidence="2">4.3.2.1</ecNumber>
    </submittedName>
</protein>
<evidence type="ECO:0000256" key="1">
    <source>
        <dbReference type="ARBA" id="ARBA00023239"/>
    </source>
</evidence>
<dbReference type="EMBL" id="UATM01000014">
    <property type="protein sequence ID" value="SPY36238.1"/>
    <property type="molecule type" value="Genomic_DNA"/>
</dbReference>
<evidence type="ECO:0000313" key="3">
    <source>
        <dbReference type="Proteomes" id="UP000250070"/>
    </source>
</evidence>
<dbReference type="EC" id="4.3.2.1" evidence="2"/>
<sequence>MYLWGSHLEGLEEFTHEFNKSIDFDKILFEEDITGSLAHVEMLSKKGIIGQEDFEIIASELKNILEEIKSKKLEIDLKEEDIHSFVENELTKRVAVWVRSFTLQDLEMTSVP</sequence>
<organism evidence="2 3">
    <name type="scientific">Peptoniphilus harei</name>
    <dbReference type="NCBI Taxonomy" id="54005"/>
    <lineage>
        <taxon>Bacteria</taxon>
        <taxon>Bacillati</taxon>
        <taxon>Bacillota</taxon>
        <taxon>Tissierellia</taxon>
        <taxon>Tissierellales</taxon>
        <taxon>Peptoniphilaceae</taxon>
        <taxon>Peptoniphilus</taxon>
    </lineage>
</organism>
<dbReference type="GO" id="GO:0004056">
    <property type="term" value="F:argininosuccinate lyase activity"/>
    <property type="evidence" value="ECO:0007669"/>
    <property type="project" value="UniProtKB-EC"/>
</dbReference>
<dbReference type="SUPFAM" id="SSF48557">
    <property type="entry name" value="L-aspartase-like"/>
    <property type="match status" value="1"/>
</dbReference>
<accession>A0A2X1X043</accession>
<gene>
    <name evidence="2" type="primary">argH_3</name>
    <name evidence="2" type="ORF">NCTC13076_00164</name>
</gene>
<keyword evidence="1 2" id="KW-0456">Lyase</keyword>